<reference evidence="10" key="1">
    <citation type="submission" date="2023-07" db="EMBL/GenBank/DDBJ databases">
        <title>Chromosome-level genome assembly of Artemia franciscana.</title>
        <authorList>
            <person name="Jo E."/>
        </authorList>
    </citation>
    <scope>NUCLEOTIDE SEQUENCE</scope>
    <source>
        <tissue evidence="10">Whole body</tissue>
    </source>
</reference>
<evidence type="ECO:0000256" key="4">
    <source>
        <dbReference type="ARBA" id="ARBA00022614"/>
    </source>
</evidence>
<keyword evidence="6" id="KW-0969">Cilium</keyword>
<feature type="region of interest" description="Disordered" evidence="9">
    <location>
        <begin position="344"/>
        <end position="370"/>
    </location>
</feature>
<sequence length="370" mass="43180">MGKLDRKFLEQICVRRSLYRTAHLNDTLYLQYENIQNIENLEPYFNLKSLWLQNNEIEKIENLDHLVQLTNLFLQHNKIKYISGVSKLTNLVSLDLSYNLISELKNIECLENLHTLNVNHNELDEYSIGDLLECKNLSILDIGHNRISNLRMTSLLFGKMPSLHVLNLSGNPLTSSRGYRKDIIIHCAQLEYLDSRPVFGKDRNWGSTFDILTEKELYRDSYIVENNMYTQFNSDSALINSIDDDSNDLMILRSKDDSISEDLKIIRKQEVIDRVLDNGERLETHTHFQRFDMVKQPVDTSRFSKSIDFNIQMREVGNAESHKEDFNSFRSIIKKMKSIYKTTSPETEKLPHMTNSDARDKNLVFGNDNS</sequence>
<comment type="subcellular location">
    <subcellularLocation>
        <location evidence="2">Cell projection</location>
        <location evidence="2">Cilium</location>
    </subcellularLocation>
</comment>
<dbReference type="PANTHER" id="PTHR45973">
    <property type="entry name" value="PROTEIN PHOSPHATASE 1 REGULATORY SUBUNIT SDS22-RELATED"/>
    <property type="match status" value="1"/>
</dbReference>
<dbReference type="Pfam" id="PF12799">
    <property type="entry name" value="LRR_4"/>
    <property type="match status" value="1"/>
</dbReference>
<evidence type="ECO:0000256" key="8">
    <source>
        <dbReference type="ARBA" id="ARBA00024433"/>
    </source>
</evidence>
<dbReference type="AlphaFoldDB" id="A0AA88HS14"/>
<proteinExistence type="inferred from homology"/>
<keyword evidence="7" id="KW-0966">Cell projection</keyword>
<dbReference type="InterPro" id="IPR025875">
    <property type="entry name" value="Leu-rich_rpt_4"/>
</dbReference>
<dbReference type="InterPro" id="IPR032675">
    <property type="entry name" value="LRR_dom_sf"/>
</dbReference>
<evidence type="ECO:0000313" key="10">
    <source>
        <dbReference type="EMBL" id="KAK2716033.1"/>
    </source>
</evidence>
<comment type="function">
    <text evidence="1">Cilium-specific protein required for cilia structures.</text>
</comment>
<dbReference type="InterPro" id="IPR003591">
    <property type="entry name" value="Leu-rich_rpt_typical-subtyp"/>
</dbReference>
<accession>A0AA88HS14</accession>
<keyword evidence="4" id="KW-0433">Leucine-rich repeat</keyword>
<evidence type="ECO:0000313" key="11">
    <source>
        <dbReference type="Proteomes" id="UP001187531"/>
    </source>
</evidence>
<gene>
    <name evidence="10" type="ORF">QYM36_010565</name>
</gene>
<name>A0AA88HS14_ARTSF</name>
<dbReference type="InterPro" id="IPR001611">
    <property type="entry name" value="Leu-rich_rpt"/>
</dbReference>
<feature type="compositionally biased region" description="Basic and acidic residues" evidence="9">
    <location>
        <begin position="346"/>
        <end position="362"/>
    </location>
</feature>
<evidence type="ECO:0000256" key="2">
    <source>
        <dbReference type="ARBA" id="ARBA00004138"/>
    </source>
</evidence>
<evidence type="ECO:0000256" key="7">
    <source>
        <dbReference type="ARBA" id="ARBA00023273"/>
    </source>
</evidence>
<evidence type="ECO:0000256" key="1">
    <source>
        <dbReference type="ARBA" id="ARBA00003843"/>
    </source>
</evidence>
<keyword evidence="5" id="KW-0677">Repeat</keyword>
<keyword evidence="11" id="KW-1185">Reference proteome</keyword>
<dbReference type="PANTHER" id="PTHR45973:SF9">
    <property type="entry name" value="LEUCINE-RICH REPEAT-CONTAINING PROTEIN 46"/>
    <property type="match status" value="1"/>
</dbReference>
<dbReference type="SMART" id="SM00365">
    <property type="entry name" value="LRR_SD22"/>
    <property type="match status" value="4"/>
</dbReference>
<dbReference type="SUPFAM" id="SSF52075">
    <property type="entry name" value="Outer arm dynein light chain 1"/>
    <property type="match status" value="1"/>
</dbReference>
<evidence type="ECO:0000256" key="3">
    <source>
        <dbReference type="ARBA" id="ARBA00006453"/>
    </source>
</evidence>
<evidence type="ECO:0000256" key="9">
    <source>
        <dbReference type="SAM" id="MobiDB-lite"/>
    </source>
</evidence>
<comment type="caution">
    <text evidence="10">The sequence shown here is derived from an EMBL/GenBank/DDBJ whole genome shotgun (WGS) entry which is preliminary data.</text>
</comment>
<dbReference type="PROSITE" id="PS51450">
    <property type="entry name" value="LRR"/>
    <property type="match status" value="4"/>
</dbReference>
<organism evidence="10 11">
    <name type="scientific">Artemia franciscana</name>
    <name type="common">Brine shrimp</name>
    <name type="synonym">Artemia sanfranciscana</name>
    <dbReference type="NCBI Taxonomy" id="6661"/>
    <lineage>
        <taxon>Eukaryota</taxon>
        <taxon>Metazoa</taxon>
        <taxon>Ecdysozoa</taxon>
        <taxon>Arthropoda</taxon>
        <taxon>Crustacea</taxon>
        <taxon>Branchiopoda</taxon>
        <taxon>Anostraca</taxon>
        <taxon>Artemiidae</taxon>
        <taxon>Artemia</taxon>
    </lineage>
</organism>
<dbReference type="GO" id="GO:0005929">
    <property type="term" value="C:cilium"/>
    <property type="evidence" value="ECO:0007669"/>
    <property type="project" value="UniProtKB-SubCell"/>
</dbReference>
<dbReference type="InterPro" id="IPR050576">
    <property type="entry name" value="Cilia_flagella_integrity"/>
</dbReference>
<evidence type="ECO:0000256" key="5">
    <source>
        <dbReference type="ARBA" id="ARBA00022737"/>
    </source>
</evidence>
<dbReference type="SMART" id="SM00369">
    <property type="entry name" value="LRR_TYP"/>
    <property type="match status" value="4"/>
</dbReference>
<dbReference type="Proteomes" id="UP001187531">
    <property type="component" value="Unassembled WGS sequence"/>
</dbReference>
<dbReference type="Pfam" id="PF14580">
    <property type="entry name" value="LRR_9"/>
    <property type="match status" value="1"/>
</dbReference>
<evidence type="ECO:0000256" key="6">
    <source>
        <dbReference type="ARBA" id="ARBA00023069"/>
    </source>
</evidence>
<comment type="similarity">
    <text evidence="3">Belongs to the DNAAF1 family.</text>
</comment>
<protein>
    <recommendedName>
        <fullName evidence="8">Dynein axonemal assembly factor 1 homolog</fullName>
    </recommendedName>
</protein>
<dbReference type="Gene3D" id="3.80.10.10">
    <property type="entry name" value="Ribonuclease Inhibitor"/>
    <property type="match status" value="2"/>
</dbReference>
<dbReference type="EMBL" id="JAVRJZ010000012">
    <property type="protein sequence ID" value="KAK2716033.1"/>
    <property type="molecule type" value="Genomic_DNA"/>
</dbReference>